<accession>W9Y7B0</accession>
<evidence type="ECO:0000313" key="2">
    <source>
        <dbReference type="EMBL" id="EXJ88732.1"/>
    </source>
</evidence>
<dbReference type="GeneID" id="19160537"/>
<proteinExistence type="predicted"/>
<name>W9Y7B0_9EURO</name>
<dbReference type="AlphaFoldDB" id="W9Y7B0"/>
<dbReference type="HOGENOM" id="CLU_1749404_0_0_1"/>
<keyword evidence="3" id="KW-1185">Reference proteome</keyword>
<dbReference type="OrthoDB" id="10567625at2759"/>
<gene>
    <name evidence="2" type="ORF">A1O1_05664</name>
</gene>
<comment type="caution">
    <text evidence="2">The sequence shown here is derived from an EMBL/GenBank/DDBJ whole genome shotgun (WGS) entry which is preliminary data.</text>
</comment>
<dbReference type="RefSeq" id="XP_007724738.1">
    <property type="nucleotide sequence ID" value="XM_007726548.1"/>
</dbReference>
<sequence>MSAVSCPPKDFKGGPDAGSALYYCNVKGCNSLWGVFWTEPETSRRLMTLGEYKTLATGKICWSCTKPDDRLALFAENWSGIVNETLRKLEKNTKEGRKRKREDLKRDTSLETKLDDNGHIEEDTASKTEEDEVWELVEHHEADESWVLL</sequence>
<protein>
    <submittedName>
        <fullName evidence="2">Uncharacterized protein</fullName>
    </submittedName>
</protein>
<evidence type="ECO:0000256" key="1">
    <source>
        <dbReference type="SAM" id="MobiDB-lite"/>
    </source>
</evidence>
<feature type="compositionally biased region" description="Basic and acidic residues" evidence="1">
    <location>
        <begin position="92"/>
        <end position="128"/>
    </location>
</feature>
<organism evidence="2 3">
    <name type="scientific">Capronia coronata CBS 617.96</name>
    <dbReference type="NCBI Taxonomy" id="1182541"/>
    <lineage>
        <taxon>Eukaryota</taxon>
        <taxon>Fungi</taxon>
        <taxon>Dikarya</taxon>
        <taxon>Ascomycota</taxon>
        <taxon>Pezizomycotina</taxon>
        <taxon>Eurotiomycetes</taxon>
        <taxon>Chaetothyriomycetidae</taxon>
        <taxon>Chaetothyriales</taxon>
        <taxon>Herpotrichiellaceae</taxon>
        <taxon>Capronia</taxon>
    </lineage>
</organism>
<evidence type="ECO:0000313" key="3">
    <source>
        <dbReference type="Proteomes" id="UP000019484"/>
    </source>
</evidence>
<dbReference type="EMBL" id="AMWN01000004">
    <property type="protein sequence ID" value="EXJ88732.1"/>
    <property type="molecule type" value="Genomic_DNA"/>
</dbReference>
<reference evidence="2 3" key="1">
    <citation type="submission" date="2013-03" db="EMBL/GenBank/DDBJ databases">
        <title>The Genome Sequence of Capronia coronata CBS 617.96.</title>
        <authorList>
            <consortium name="The Broad Institute Genomics Platform"/>
            <person name="Cuomo C."/>
            <person name="de Hoog S."/>
            <person name="Gorbushina A."/>
            <person name="Walker B."/>
            <person name="Young S.K."/>
            <person name="Zeng Q."/>
            <person name="Gargeya S."/>
            <person name="Fitzgerald M."/>
            <person name="Haas B."/>
            <person name="Abouelleil A."/>
            <person name="Allen A.W."/>
            <person name="Alvarado L."/>
            <person name="Arachchi H.M."/>
            <person name="Berlin A.M."/>
            <person name="Chapman S.B."/>
            <person name="Gainer-Dewar J."/>
            <person name="Goldberg J."/>
            <person name="Griggs A."/>
            <person name="Gujja S."/>
            <person name="Hansen M."/>
            <person name="Howarth C."/>
            <person name="Imamovic A."/>
            <person name="Ireland A."/>
            <person name="Larimer J."/>
            <person name="McCowan C."/>
            <person name="Murphy C."/>
            <person name="Pearson M."/>
            <person name="Poon T.W."/>
            <person name="Priest M."/>
            <person name="Roberts A."/>
            <person name="Saif S."/>
            <person name="Shea T."/>
            <person name="Sisk P."/>
            <person name="Sykes S."/>
            <person name="Wortman J."/>
            <person name="Nusbaum C."/>
            <person name="Birren B."/>
        </authorList>
    </citation>
    <scope>NUCLEOTIDE SEQUENCE [LARGE SCALE GENOMIC DNA]</scope>
    <source>
        <strain evidence="2 3">CBS 617.96</strain>
    </source>
</reference>
<feature type="region of interest" description="Disordered" evidence="1">
    <location>
        <begin position="92"/>
        <end position="131"/>
    </location>
</feature>
<dbReference type="Proteomes" id="UP000019484">
    <property type="component" value="Unassembled WGS sequence"/>
</dbReference>